<evidence type="ECO:0000256" key="1">
    <source>
        <dbReference type="SAM" id="Phobius"/>
    </source>
</evidence>
<evidence type="ECO:0000313" key="2">
    <source>
        <dbReference type="EMBL" id="ATZ80154.1"/>
    </source>
</evidence>
<feature type="transmembrane region" description="Helical" evidence="1">
    <location>
        <begin position="26"/>
        <end position="50"/>
    </location>
</feature>
<protein>
    <submittedName>
        <fullName evidence="2">Uncharacterized protein</fullName>
    </submittedName>
</protein>
<dbReference type="Proteomes" id="UP000240325">
    <property type="component" value="Segment"/>
</dbReference>
<keyword evidence="3" id="KW-1185">Reference proteome</keyword>
<name>A0A2H4UTF3_9VIRU</name>
<sequence length="51" mass="6340">MKFSERYYLPSYDFARIPHNFAIKKLLWTFIFYVHIANILNFHCCDFYTIQ</sequence>
<keyword evidence="1" id="KW-1133">Transmembrane helix</keyword>
<evidence type="ECO:0000313" key="3">
    <source>
        <dbReference type="Proteomes" id="UP000240325"/>
    </source>
</evidence>
<keyword evidence="1" id="KW-0812">Transmembrane</keyword>
<gene>
    <name evidence="2" type="ORF">BMW23_0094</name>
</gene>
<keyword evidence="1" id="KW-0472">Membrane</keyword>
<accession>A0A2H4UTF3</accession>
<reference evidence="2" key="1">
    <citation type="journal article" date="2017" name="Elife">
        <title>The kinetoplastid-infecting Bodo saltans virus (BsV), a window into the most abundant giant viruses in the sea.</title>
        <authorList>
            <person name="Deeg C.M."/>
            <person name="Chow C.-E.T."/>
            <person name="Suttle C.A."/>
        </authorList>
    </citation>
    <scope>NUCLEOTIDE SEQUENCE</scope>
    <source>
        <strain evidence="2">NG1</strain>
    </source>
</reference>
<proteinExistence type="predicted"/>
<dbReference type="EMBL" id="MF782455">
    <property type="protein sequence ID" value="ATZ80154.1"/>
    <property type="molecule type" value="Genomic_DNA"/>
</dbReference>
<organism evidence="2">
    <name type="scientific">Bodo saltans virus</name>
    <dbReference type="NCBI Taxonomy" id="2024608"/>
    <lineage>
        <taxon>Viruses</taxon>
        <taxon>Varidnaviria</taxon>
        <taxon>Bamfordvirae</taxon>
        <taxon>Nucleocytoviricota</taxon>
        <taxon>Megaviricetes</taxon>
        <taxon>Imitervirales</taxon>
        <taxon>Mimiviridae</taxon>
        <taxon>Klosneuvirinae</taxon>
        <taxon>Theiavirus</taxon>
        <taxon>Theiavirus salishense</taxon>
    </lineage>
</organism>